<feature type="compositionally biased region" description="Basic and acidic residues" evidence="1">
    <location>
        <begin position="44"/>
        <end position="60"/>
    </location>
</feature>
<organism evidence="2 3">
    <name type="scientific">Puccinia coronata f. sp. avenae</name>
    <dbReference type="NCBI Taxonomy" id="200324"/>
    <lineage>
        <taxon>Eukaryota</taxon>
        <taxon>Fungi</taxon>
        <taxon>Dikarya</taxon>
        <taxon>Basidiomycota</taxon>
        <taxon>Pucciniomycotina</taxon>
        <taxon>Pucciniomycetes</taxon>
        <taxon>Pucciniales</taxon>
        <taxon>Pucciniaceae</taxon>
        <taxon>Puccinia</taxon>
    </lineage>
</organism>
<feature type="compositionally biased region" description="Polar residues" evidence="1">
    <location>
        <begin position="678"/>
        <end position="702"/>
    </location>
</feature>
<dbReference type="AlphaFoldDB" id="A0A2N5S6D1"/>
<feature type="region of interest" description="Disordered" evidence="1">
    <location>
        <begin position="23"/>
        <end position="75"/>
    </location>
</feature>
<sequence>MLHPVCRATATRTIKAHLQPIPRRRTTRSLGTSTSSAVHSPIQKQHELILKPSHTHETHERARRSTSNSPATTRIDLDPLLEDAHVLPDDYYMDGTRITDAELHVYLKNTILAAALKLRKYYQSSTTCSTNSDPQSKELFLQLRDRISSIIERLSALHQITAPSTAEQLAEAIPSEILGLYARFLVVFHQPNHGLKLMRKIYYAYLMGHRRNMMMTREEDQHPLVDPNLDLTQSSLVSAVETGSLIISLLRHKTHHRLAALKLVVRMITIGRIYPDHSHLSRLLRRMYMSKSEWDSTHEFIAQLADSDASLWLSNQMALVEAEDGRVERVLRLSAQALELPSGLQGDFLAPGTTSREIFSHAIQALTHPDPLVQLNNIHPSGLRGAIAIRTRMLECGMLPDSGTDDLILRRISDVTQGMKSRVSRHEFLAEMIAGMFPTCKIVPMRSEPLRNFRFASHPGKSPEAFRLMRWLIKSNELDLALHLFQSISRYGYVSSLAGIPFSYLKRLLDKALYSHPELAMELYQHLHMSGADRSGELFRAVKHKAIEMGDDRLAEYLLKRSDDQDGSRHATRITSFMTGFSRRRATPGNVMKTISLFDLIWARWSSLIEKTIWGALSDQIIRLGPVKLAQRPELRPQIDRLLRRLDEADTDATEVAKIKKHVMECVEVSKLIEADQETLTGSRTSEPPTEDVPSNEQTKTEGLQMSNAYDARASSVRKFEDLIQEYVREKRMDRAVEASKRAIEMEIVIPGPVVGQVLNGLVDALADDDNENEDDGARPDSGCPSSAVPAEAILLINQAWRAVAWKVNAHILGSDAEVVRAMDRFYQRTE</sequence>
<gene>
    <name evidence="2" type="ORF">PCANC_26030</name>
</gene>
<dbReference type="OrthoDB" id="2502295at2759"/>
<dbReference type="EMBL" id="PGCJ01001140">
    <property type="protein sequence ID" value="PLW08797.1"/>
    <property type="molecule type" value="Genomic_DNA"/>
</dbReference>
<feature type="region of interest" description="Disordered" evidence="1">
    <location>
        <begin position="677"/>
        <end position="702"/>
    </location>
</feature>
<comment type="caution">
    <text evidence="2">The sequence shown here is derived from an EMBL/GenBank/DDBJ whole genome shotgun (WGS) entry which is preliminary data.</text>
</comment>
<accession>A0A2N5S6D1</accession>
<evidence type="ECO:0000256" key="1">
    <source>
        <dbReference type="SAM" id="MobiDB-lite"/>
    </source>
</evidence>
<keyword evidence="3" id="KW-1185">Reference proteome</keyword>
<evidence type="ECO:0000313" key="2">
    <source>
        <dbReference type="EMBL" id="PLW08797.1"/>
    </source>
</evidence>
<proteinExistence type="predicted"/>
<dbReference type="Proteomes" id="UP000235388">
    <property type="component" value="Unassembled WGS sequence"/>
</dbReference>
<evidence type="ECO:0000313" key="3">
    <source>
        <dbReference type="Proteomes" id="UP000235388"/>
    </source>
</evidence>
<name>A0A2N5S6D1_9BASI</name>
<protein>
    <submittedName>
        <fullName evidence="2">Uncharacterized protein</fullName>
    </submittedName>
</protein>
<dbReference type="STRING" id="200324.A0A2N5S6D1"/>
<reference evidence="2 3" key="1">
    <citation type="submission" date="2017-11" db="EMBL/GenBank/DDBJ databases">
        <title>De novo assembly and phasing of dikaryotic genomes from two isolates of Puccinia coronata f. sp. avenae, the causal agent of oat crown rust.</title>
        <authorList>
            <person name="Miller M.E."/>
            <person name="Zhang Y."/>
            <person name="Omidvar V."/>
            <person name="Sperschneider J."/>
            <person name="Schwessinger B."/>
            <person name="Raley C."/>
            <person name="Palmer J.M."/>
            <person name="Garnica D."/>
            <person name="Upadhyaya N."/>
            <person name="Rathjen J."/>
            <person name="Taylor J.M."/>
            <person name="Park R.F."/>
            <person name="Dodds P.N."/>
            <person name="Hirsch C.D."/>
            <person name="Kianian S.F."/>
            <person name="Figueroa M."/>
        </authorList>
    </citation>
    <scope>NUCLEOTIDE SEQUENCE [LARGE SCALE GENOMIC DNA]</scope>
    <source>
        <strain evidence="2">12NC29</strain>
    </source>
</reference>